<protein>
    <submittedName>
        <fullName evidence="1">DUF1513 domain-containing protein</fullName>
    </submittedName>
</protein>
<dbReference type="RefSeq" id="WP_102828723.1">
    <property type="nucleotide sequence ID" value="NZ_CP065721.1"/>
</dbReference>
<organism evidence="1 2">
    <name type="scientific">Stutzerimonas degradans</name>
    <dbReference type="NCBI Taxonomy" id="2968968"/>
    <lineage>
        <taxon>Bacteria</taxon>
        <taxon>Pseudomonadati</taxon>
        <taxon>Pseudomonadota</taxon>
        <taxon>Gammaproteobacteria</taxon>
        <taxon>Pseudomonadales</taxon>
        <taxon>Pseudomonadaceae</taxon>
        <taxon>Stutzerimonas</taxon>
    </lineage>
</organism>
<reference evidence="1 2" key="1">
    <citation type="submission" date="2018-01" db="EMBL/GenBank/DDBJ databases">
        <title>Denitrification phenotypes of diverse strains of Pseudomonas stutzeri.</title>
        <authorList>
            <person name="Milligan D.A."/>
            <person name="Bergaust L."/>
            <person name="Bakken L.R."/>
            <person name="Frostegard A."/>
        </authorList>
    </citation>
    <scope>NUCLEOTIDE SEQUENCE [LARGE SCALE GENOMIC DNA]</scope>
    <source>
        <strain evidence="1 2">DSM 50238</strain>
    </source>
</reference>
<evidence type="ECO:0000313" key="1">
    <source>
        <dbReference type="EMBL" id="PNF76035.1"/>
    </source>
</evidence>
<evidence type="ECO:0000313" key="2">
    <source>
        <dbReference type="Proteomes" id="UP000235881"/>
    </source>
</evidence>
<dbReference type="Pfam" id="PF07433">
    <property type="entry name" value="DUF1513"/>
    <property type="match status" value="1"/>
</dbReference>
<dbReference type="Gene3D" id="2.130.10.10">
    <property type="entry name" value="YVTN repeat-like/Quinoprotein amine dehydrogenase"/>
    <property type="match status" value="1"/>
</dbReference>
<sequence length="364" mass="40408">MQRRTFIGLGSALLAAGALGGWAIARHDDGPRLYSARDDADGRHYAVGYRLDGTRVFATPVAERCHDVYAHPHLPLVVFVGRRPSRESYLLDSRDGSLLQVLASPPERHFYGHGVFHASGEWFYTTENDTRDPGRGVLGVYRVDQQRLQRVGEHSAHGIGPHQLLWMPDGETLVIANGGIRTEADSREKMNLDAMQPSLVLLRRDGTLISKEQLPEQMNSVRHLAVAADGTIVSGQQYEGDPQDRVPLLAIKRPGQPFQHFPLDEAQRQSMNQYTASLAIHDELRLLAVTAPRGNKVFVWNLDSAQLREEIALADCAGIAAVERGFVVSSGQSRCRLLDCRGERIRSEPLQLPAGLWDNHLRAI</sequence>
<dbReference type="InterPro" id="IPR008311">
    <property type="entry name" value="UCP028101"/>
</dbReference>
<comment type="caution">
    <text evidence="1">The sequence shown here is derived from an EMBL/GenBank/DDBJ whole genome shotgun (WGS) entry which is preliminary data.</text>
</comment>
<accession>A0A8E2QDK6</accession>
<dbReference type="AlphaFoldDB" id="A0A8E2QDK6"/>
<dbReference type="InterPro" id="IPR015943">
    <property type="entry name" value="WD40/YVTN_repeat-like_dom_sf"/>
</dbReference>
<name>A0A8E2QDK6_9GAMM</name>
<dbReference type="Proteomes" id="UP000235881">
    <property type="component" value="Unassembled WGS sequence"/>
</dbReference>
<dbReference type="SUPFAM" id="SSF75011">
    <property type="entry name" value="3-carboxy-cis,cis-mucoante lactonizing enzyme"/>
    <property type="match status" value="1"/>
</dbReference>
<dbReference type="EMBL" id="POUK01000004">
    <property type="protein sequence ID" value="PNF76035.1"/>
    <property type="molecule type" value="Genomic_DNA"/>
</dbReference>
<proteinExistence type="predicted"/>
<gene>
    <name evidence="1" type="ORF">CXK95_11470</name>
</gene>
<keyword evidence="2" id="KW-1185">Reference proteome</keyword>
<dbReference type="PIRSF" id="PIRSF028101">
    <property type="entry name" value="UCP028101"/>
    <property type="match status" value="1"/>
</dbReference>